<sequence>MGRAKRNDSTSIDPRQMNLSLNGCGYLGIYHVGVCSCIRKYYPQSLRNKISGGSVGALVACAFMCDVPLVGKKLWVNENFEPTPFELDGSSTNSVEFILPIRGGPRPGQTGHLSVAPQRECEGKNVLID</sequence>
<proteinExistence type="predicted"/>
<evidence type="ECO:0000313" key="5">
    <source>
        <dbReference type="Proteomes" id="UP000499080"/>
    </source>
</evidence>
<evidence type="ECO:0000256" key="1">
    <source>
        <dbReference type="ARBA" id="ARBA00023098"/>
    </source>
</evidence>
<dbReference type="GO" id="GO:0005811">
    <property type="term" value="C:lipid droplet"/>
    <property type="evidence" value="ECO:0007669"/>
    <property type="project" value="TreeGrafter"/>
</dbReference>
<feature type="domain" description="PNPLA" evidence="3">
    <location>
        <begin position="19"/>
        <end position="129"/>
    </location>
</feature>
<dbReference type="Proteomes" id="UP000499080">
    <property type="component" value="Unassembled WGS sequence"/>
</dbReference>
<reference evidence="4 5" key="1">
    <citation type="journal article" date="2019" name="Sci. Rep.">
        <title>Orb-weaving spider Araneus ventricosus genome elucidates the spidroin gene catalogue.</title>
        <authorList>
            <person name="Kono N."/>
            <person name="Nakamura H."/>
            <person name="Ohtoshi R."/>
            <person name="Moran D.A.P."/>
            <person name="Shinohara A."/>
            <person name="Yoshida Y."/>
            <person name="Fujiwara M."/>
            <person name="Mori M."/>
            <person name="Tomita M."/>
            <person name="Arakawa K."/>
        </authorList>
    </citation>
    <scope>NUCLEOTIDE SEQUENCE [LARGE SCALE GENOMIC DNA]</scope>
</reference>
<feature type="short sequence motif" description="GXGXXG" evidence="2">
    <location>
        <begin position="23"/>
        <end position="28"/>
    </location>
</feature>
<keyword evidence="5" id="KW-1185">Reference proteome</keyword>
<organism evidence="4 5">
    <name type="scientific">Araneus ventricosus</name>
    <name type="common">Orbweaver spider</name>
    <name type="synonym">Epeira ventricosa</name>
    <dbReference type="NCBI Taxonomy" id="182803"/>
    <lineage>
        <taxon>Eukaryota</taxon>
        <taxon>Metazoa</taxon>
        <taxon>Ecdysozoa</taxon>
        <taxon>Arthropoda</taxon>
        <taxon>Chelicerata</taxon>
        <taxon>Arachnida</taxon>
        <taxon>Araneae</taxon>
        <taxon>Araneomorphae</taxon>
        <taxon>Entelegynae</taxon>
        <taxon>Araneoidea</taxon>
        <taxon>Araneidae</taxon>
        <taxon>Araneus</taxon>
    </lineage>
</organism>
<dbReference type="GO" id="GO:0055088">
    <property type="term" value="P:lipid homeostasis"/>
    <property type="evidence" value="ECO:0007669"/>
    <property type="project" value="TreeGrafter"/>
</dbReference>
<dbReference type="GO" id="GO:0019433">
    <property type="term" value="P:triglyceride catabolic process"/>
    <property type="evidence" value="ECO:0007669"/>
    <property type="project" value="TreeGrafter"/>
</dbReference>
<dbReference type="PANTHER" id="PTHR12406">
    <property type="entry name" value="CALCIUM-INDEPENDENT PHOSPHOLIPASE A2 IPLA2 -RELATED"/>
    <property type="match status" value="1"/>
</dbReference>
<accession>A0A4Y2UEX2</accession>
<dbReference type="InterPro" id="IPR033562">
    <property type="entry name" value="PLPL"/>
</dbReference>
<protein>
    <recommendedName>
        <fullName evidence="3">PNPLA domain-containing protein</fullName>
    </recommendedName>
</protein>
<evidence type="ECO:0000259" key="3">
    <source>
        <dbReference type="PROSITE" id="PS51635"/>
    </source>
</evidence>
<dbReference type="OrthoDB" id="197155at2759"/>
<dbReference type="GO" id="GO:0005737">
    <property type="term" value="C:cytoplasm"/>
    <property type="evidence" value="ECO:0007669"/>
    <property type="project" value="TreeGrafter"/>
</dbReference>
<dbReference type="AlphaFoldDB" id="A0A4Y2UEX2"/>
<comment type="caution">
    <text evidence="2">Lacks conserved residue(s) required for the propagation of feature annotation.</text>
</comment>
<dbReference type="SUPFAM" id="SSF52151">
    <property type="entry name" value="FabD/lysophospholipase-like"/>
    <property type="match status" value="1"/>
</dbReference>
<dbReference type="PANTHER" id="PTHR12406:SF41">
    <property type="entry name" value="BRUMMER, ISOFORM B-RELATED"/>
    <property type="match status" value="1"/>
</dbReference>
<feature type="short sequence motif" description="GXSXG" evidence="2">
    <location>
        <begin position="52"/>
        <end position="56"/>
    </location>
</feature>
<dbReference type="GO" id="GO:0016020">
    <property type="term" value="C:membrane"/>
    <property type="evidence" value="ECO:0007669"/>
    <property type="project" value="TreeGrafter"/>
</dbReference>
<name>A0A4Y2UEX2_ARAVE</name>
<comment type="caution">
    <text evidence="4">The sequence shown here is derived from an EMBL/GenBank/DDBJ whole genome shotgun (WGS) entry which is preliminary data.</text>
</comment>
<dbReference type="EMBL" id="BGPR01035350">
    <property type="protein sequence ID" value="GBO10146.1"/>
    <property type="molecule type" value="Genomic_DNA"/>
</dbReference>
<evidence type="ECO:0000313" key="4">
    <source>
        <dbReference type="EMBL" id="GBO10146.1"/>
    </source>
</evidence>
<gene>
    <name evidence="4" type="ORF">AVEN_141696_1</name>
</gene>
<dbReference type="GO" id="GO:0004806">
    <property type="term" value="F:triacylglycerol lipase activity"/>
    <property type="evidence" value="ECO:0007669"/>
    <property type="project" value="TreeGrafter"/>
</dbReference>
<dbReference type="Gene3D" id="3.40.1090.10">
    <property type="entry name" value="Cytosolic phospholipase A2 catalytic domain"/>
    <property type="match status" value="1"/>
</dbReference>
<dbReference type="PROSITE" id="PS51635">
    <property type="entry name" value="PNPLA"/>
    <property type="match status" value="1"/>
</dbReference>
<evidence type="ECO:0000256" key="2">
    <source>
        <dbReference type="PROSITE-ProRule" id="PRU01161"/>
    </source>
</evidence>
<keyword evidence="1" id="KW-0443">Lipid metabolism</keyword>
<dbReference type="InterPro" id="IPR002641">
    <property type="entry name" value="PNPLA_dom"/>
</dbReference>
<dbReference type="InterPro" id="IPR016035">
    <property type="entry name" value="Acyl_Trfase/lysoPLipase"/>
</dbReference>